<dbReference type="Gene3D" id="2.60.120.10">
    <property type="entry name" value="Jelly Rolls"/>
    <property type="match status" value="1"/>
</dbReference>
<keyword evidence="3" id="KW-0804">Transcription</keyword>
<proteinExistence type="predicted"/>
<dbReference type="SUPFAM" id="SSF46785">
    <property type="entry name" value="Winged helix' DNA-binding domain"/>
    <property type="match status" value="1"/>
</dbReference>
<dbReference type="RefSeq" id="WP_153541421.1">
    <property type="nucleotide sequence ID" value="NZ_WEGH01000006.1"/>
</dbReference>
<evidence type="ECO:0000256" key="1">
    <source>
        <dbReference type="ARBA" id="ARBA00023015"/>
    </source>
</evidence>
<dbReference type="SUPFAM" id="SSF51206">
    <property type="entry name" value="cAMP-binding domain-like"/>
    <property type="match status" value="1"/>
</dbReference>
<keyword evidence="1" id="KW-0805">Transcription regulation</keyword>
<dbReference type="GO" id="GO:0005829">
    <property type="term" value="C:cytosol"/>
    <property type="evidence" value="ECO:0007669"/>
    <property type="project" value="TreeGrafter"/>
</dbReference>
<dbReference type="PANTHER" id="PTHR24567">
    <property type="entry name" value="CRP FAMILY TRANSCRIPTIONAL REGULATORY PROTEIN"/>
    <property type="match status" value="1"/>
</dbReference>
<evidence type="ECO:0000256" key="2">
    <source>
        <dbReference type="ARBA" id="ARBA00023125"/>
    </source>
</evidence>
<reference evidence="6 7" key="1">
    <citation type="submission" date="2019-10" db="EMBL/GenBank/DDBJ databases">
        <title>Actinomadura rubteroloni sp. nov. and Actinomadura macrotermitis sp. nov., isolated from the gut of fungus growing-termite Macrotermes natalensis.</title>
        <authorList>
            <person name="Benndorf R."/>
            <person name="Martin K."/>
            <person name="Kuefner M."/>
            <person name="De Beer W."/>
            <person name="Kaster A.-K."/>
            <person name="Vollmers J."/>
            <person name="Poulsen M."/>
            <person name="Beemelmanns C."/>
        </authorList>
    </citation>
    <scope>NUCLEOTIDE SEQUENCE [LARGE SCALE GENOMIC DNA]</scope>
    <source>
        <strain evidence="6 7">RB68</strain>
    </source>
</reference>
<dbReference type="InterPro" id="IPR014710">
    <property type="entry name" value="RmlC-like_jellyroll"/>
</dbReference>
<dbReference type="OrthoDB" id="41390at2"/>
<dbReference type="AlphaFoldDB" id="A0A7K0C7S1"/>
<feature type="domain" description="HTH crp-type" evidence="5">
    <location>
        <begin position="141"/>
        <end position="209"/>
    </location>
</feature>
<dbReference type="EMBL" id="WEGH01000006">
    <property type="protein sequence ID" value="MQY09483.1"/>
    <property type="molecule type" value="Genomic_DNA"/>
</dbReference>
<protein>
    <submittedName>
        <fullName evidence="6">CRP-like cAMP-activated global transcriptional regulator</fullName>
    </submittedName>
</protein>
<dbReference type="InterPro" id="IPR036390">
    <property type="entry name" value="WH_DNA-bd_sf"/>
</dbReference>
<evidence type="ECO:0000256" key="3">
    <source>
        <dbReference type="ARBA" id="ARBA00023163"/>
    </source>
</evidence>
<feature type="domain" description="Cyclic nucleotide-binding" evidence="4">
    <location>
        <begin position="8"/>
        <end position="111"/>
    </location>
</feature>
<dbReference type="InterPro" id="IPR050397">
    <property type="entry name" value="Env_Response_Regulators"/>
</dbReference>
<gene>
    <name evidence="6" type="primary">glxR_4</name>
    <name evidence="6" type="ORF">ACRB68_76090</name>
</gene>
<dbReference type="CDD" id="cd00038">
    <property type="entry name" value="CAP_ED"/>
    <property type="match status" value="1"/>
</dbReference>
<comment type="caution">
    <text evidence="6">The sequence shown here is derived from an EMBL/GenBank/DDBJ whole genome shotgun (WGS) entry which is preliminary data.</text>
</comment>
<dbReference type="InterPro" id="IPR012318">
    <property type="entry name" value="HTH_CRP"/>
</dbReference>
<dbReference type="PROSITE" id="PS00889">
    <property type="entry name" value="CNMP_BINDING_2"/>
    <property type="match status" value="1"/>
</dbReference>
<dbReference type="Pfam" id="PF13545">
    <property type="entry name" value="HTH_Crp_2"/>
    <property type="match status" value="1"/>
</dbReference>
<dbReference type="PANTHER" id="PTHR24567:SF74">
    <property type="entry name" value="HTH-TYPE TRANSCRIPTIONAL REGULATOR ARCR"/>
    <property type="match status" value="1"/>
</dbReference>
<dbReference type="Proteomes" id="UP000487268">
    <property type="component" value="Unassembled WGS sequence"/>
</dbReference>
<keyword evidence="7" id="KW-1185">Reference proteome</keyword>
<evidence type="ECO:0000259" key="4">
    <source>
        <dbReference type="PROSITE" id="PS50042"/>
    </source>
</evidence>
<dbReference type="InterPro" id="IPR018488">
    <property type="entry name" value="cNMP-bd_CS"/>
</dbReference>
<organism evidence="6 7">
    <name type="scientific">Actinomadura macrotermitis</name>
    <dbReference type="NCBI Taxonomy" id="2585200"/>
    <lineage>
        <taxon>Bacteria</taxon>
        <taxon>Bacillati</taxon>
        <taxon>Actinomycetota</taxon>
        <taxon>Actinomycetes</taxon>
        <taxon>Streptosporangiales</taxon>
        <taxon>Thermomonosporaceae</taxon>
        <taxon>Actinomadura</taxon>
    </lineage>
</organism>
<keyword evidence="2" id="KW-0238">DNA-binding</keyword>
<sequence length="218" mass="23673">MHTELQGLGRLLPPQTWNKLLAEGAARRFSEGELLLRQGDAGTHVLLLTSGHIKVTRLEPDGEELLLAVRGPGEVIGELAVLDESTRSANVLALTQCITYVLAASRFRRILTEFDVEGMVLRHVIGRYREGEEVRAELAELPAEGRVARVLLRFASAVGGPRPVLCLSQDELAGAAGLSRAAFAAELGKLRERNVVATGRRRVTICDPARLRETLPSG</sequence>
<evidence type="ECO:0000313" key="6">
    <source>
        <dbReference type="EMBL" id="MQY09483.1"/>
    </source>
</evidence>
<dbReference type="PROSITE" id="PS50042">
    <property type="entry name" value="CNMP_BINDING_3"/>
    <property type="match status" value="1"/>
</dbReference>
<evidence type="ECO:0000259" key="5">
    <source>
        <dbReference type="PROSITE" id="PS51063"/>
    </source>
</evidence>
<dbReference type="Pfam" id="PF00027">
    <property type="entry name" value="cNMP_binding"/>
    <property type="match status" value="1"/>
</dbReference>
<dbReference type="InterPro" id="IPR018490">
    <property type="entry name" value="cNMP-bd_dom_sf"/>
</dbReference>
<dbReference type="InterPro" id="IPR000595">
    <property type="entry name" value="cNMP-bd_dom"/>
</dbReference>
<dbReference type="GO" id="GO:0003700">
    <property type="term" value="F:DNA-binding transcription factor activity"/>
    <property type="evidence" value="ECO:0007669"/>
    <property type="project" value="TreeGrafter"/>
</dbReference>
<dbReference type="GO" id="GO:0003677">
    <property type="term" value="F:DNA binding"/>
    <property type="evidence" value="ECO:0007669"/>
    <property type="project" value="UniProtKB-KW"/>
</dbReference>
<evidence type="ECO:0000313" key="7">
    <source>
        <dbReference type="Proteomes" id="UP000487268"/>
    </source>
</evidence>
<dbReference type="PROSITE" id="PS51063">
    <property type="entry name" value="HTH_CRP_2"/>
    <property type="match status" value="1"/>
</dbReference>
<name>A0A7K0C7S1_9ACTN</name>
<dbReference type="SMART" id="SM00100">
    <property type="entry name" value="cNMP"/>
    <property type="match status" value="1"/>
</dbReference>
<accession>A0A7K0C7S1</accession>